<dbReference type="SUPFAM" id="SSF48264">
    <property type="entry name" value="Cytochrome P450"/>
    <property type="match status" value="1"/>
</dbReference>
<sequence length="496" mass="56944">MTLLYLSLVSIAILLSLKLLFQTRKFRNLPPGPPFFPIIGNLHQLKKPFHRTFPIISQKYGQIFSLWFGSRLVVVVSSYSLVQECFSKNDIVLANRPHFLSGKYIGYNNTTLAQSPYGDHWRNLRRIVSLEVLSSHRLNSFSDIRRDEIMRLIKKLAQGSRNGFAKVELKSKFSEMTFNTMMRMISGKRYYGEDCDVSNVEEARQFREIIKELVMLAGANNPGDFLGILRWFDFDGLETRLKKISKKTDAFLQGLIDEHRNEKQRANTMIHHLLSQQQSQPEYYTDEIIKGLVLVILLAGTDTSAATLEWTMANLLNYPEILEKAKNELDANIGQDHLVDESDISKLPYIQSIVYETLRLYPIVPLLLPHLSSENCTIGEYNVPRNTILLVNAWAIHRDPMLWTDPTLFKPERFEEECEVSKLLTFGLGRRACPGANLAQRTMCLSLSLLLQCFEWKRITEEQIDMTEGKGLTAPKKDSLEAMCKVCQSPALKDIW</sequence>
<evidence type="ECO:0000256" key="4">
    <source>
        <dbReference type="ARBA" id="ARBA00022723"/>
    </source>
</evidence>
<comment type="caution">
    <text evidence="11">The sequence shown here is derived from an EMBL/GenBank/DDBJ whole genome shotgun (WGS) entry which is preliminary data.</text>
</comment>
<gene>
    <name evidence="11" type="ORF">RJT34_26503</name>
</gene>
<evidence type="ECO:0000313" key="11">
    <source>
        <dbReference type="EMBL" id="KAK7270958.1"/>
    </source>
</evidence>
<accession>A0AAN9FBX0</accession>
<dbReference type="GO" id="GO:0016705">
    <property type="term" value="F:oxidoreductase activity, acting on paired donors, with incorporation or reduction of molecular oxygen"/>
    <property type="evidence" value="ECO:0007669"/>
    <property type="project" value="InterPro"/>
</dbReference>
<dbReference type="PANTHER" id="PTHR47947:SF24">
    <property type="entry name" value="ISOFLAVONE 2'-HYDROXYLASE-LIKE"/>
    <property type="match status" value="1"/>
</dbReference>
<dbReference type="Pfam" id="PF00067">
    <property type="entry name" value="p450"/>
    <property type="match status" value="1"/>
</dbReference>
<evidence type="ECO:0000256" key="6">
    <source>
        <dbReference type="ARBA" id="ARBA00023004"/>
    </source>
</evidence>
<dbReference type="PRINTS" id="PR00385">
    <property type="entry name" value="P450"/>
</dbReference>
<protein>
    <recommendedName>
        <fullName evidence="13">Cytochrome P450</fullName>
    </recommendedName>
</protein>
<comment type="similarity">
    <text evidence="2 10">Belongs to the cytochrome P450 family.</text>
</comment>
<organism evidence="11 12">
    <name type="scientific">Clitoria ternatea</name>
    <name type="common">Butterfly pea</name>
    <dbReference type="NCBI Taxonomy" id="43366"/>
    <lineage>
        <taxon>Eukaryota</taxon>
        <taxon>Viridiplantae</taxon>
        <taxon>Streptophyta</taxon>
        <taxon>Embryophyta</taxon>
        <taxon>Tracheophyta</taxon>
        <taxon>Spermatophyta</taxon>
        <taxon>Magnoliopsida</taxon>
        <taxon>eudicotyledons</taxon>
        <taxon>Gunneridae</taxon>
        <taxon>Pentapetalae</taxon>
        <taxon>rosids</taxon>
        <taxon>fabids</taxon>
        <taxon>Fabales</taxon>
        <taxon>Fabaceae</taxon>
        <taxon>Papilionoideae</taxon>
        <taxon>50 kb inversion clade</taxon>
        <taxon>NPAAA clade</taxon>
        <taxon>indigoferoid/millettioid clade</taxon>
        <taxon>Phaseoleae</taxon>
        <taxon>Clitoria</taxon>
    </lineage>
</organism>
<evidence type="ECO:0000256" key="10">
    <source>
        <dbReference type="RuleBase" id="RU000461"/>
    </source>
</evidence>
<proteinExistence type="inferred from homology"/>
<keyword evidence="12" id="KW-1185">Reference proteome</keyword>
<dbReference type="GO" id="GO:0020037">
    <property type="term" value="F:heme binding"/>
    <property type="evidence" value="ECO:0007669"/>
    <property type="project" value="InterPro"/>
</dbReference>
<evidence type="ECO:0000256" key="5">
    <source>
        <dbReference type="ARBA" id="ARBA00023002"/>
    </source>
</evidence>
<dbReference type="EMBL" id="JAYKXN010000007">
    <property type="protein sequence ID" value="KAK7270958.1"/>
    <property type="molecule type" value="Genomic_DNA"/>
</dbReference>
<keyword evidence="4 9" id="KW-0479">Metal-binding</keyword>
<keyword evidence="7 10" id="KW-0503">Monooxygenase</keyword>
<dbReference type="AlphaFoldDB" id="A0AAN9FBX0"/>
<evidence type="ECO:0000256" key="8">
    <source>
        <dbReference type="ARBA" id="ARBA00023136"/>
    </source>
</evidence>
<dbReference type="InterPro" id="IPR017972">
    <property type="entry name" value="Cyt_P450_CS"/>
</dbReference>
<name>A0AAN9FBX0_CLITE</name>
<dbReference type="Gene3D" id="1.10.630.10">
    <property type="entry name" value="Cytochrome P450"/>
    <property type="match status" value="1"/>
</dbReference>
<dbReference type="PANTHER" id="PTHR47947">
    <property type="entry name" value="CYTOCHROME P450 82C3-RELATED"/>
    <property type="match status" value="1"/>
</dbReference>
<dbReference type="GO" id="GO:0004497">
    <property type="term" value="F:monooxygenase activity"/>
    <property type="evidence" value="ECO:0007669"/>
    <property type="project" value="UniProtKB-KW"/>
</dbReference>
<comment type="cofactor">
    <cofactor evidence="9">
        <name>heme</name>
        <dbReference type="ChEBI" id="CHEBI:30413"/>
    </cofactor>
</comment>
<dbReference type="GO" id="GO:0016020">
    <property type="term" value="C:membrane"/>
    <property type="evidence" value="ECO:0007669"/>
    <property type="project" value="UniProtKB-SubCell"/>
</dbReference>
<reference evidence="11 12" key="1">
    <citation type="submission" date="2024-01" db="EMBL/GenBank/DDBJ databases">
        <title>The genomes of 5 underutilized Papilionoideae crops provide insights into root nodulation and disease resistance.</title>
        <authorList>
            <person name="Yuan L."/>
        </authorList>
    </citation>
    <scope>NUCLEOTIDE SEQUENCE [LARGE SCALE GENOMIC DNA]</scope>
    <source>
        <strain evidence="11">LY-2023</strain>
        <tissue evidence="11">Leaf</tissue>
    </source>
</reference>
<evidence type="ECO:0000256" key="1">
    <source>
        <dbReference type="ARBA" id="ARBA00004370"/>
    </source>
</evidence>
<evidence type="ECO:0000256" key="2">
    <source>
        <dbReference type="ARBA" id="ARBA00010617"/>
    </source>
</evidence>
<comment type="subcellular location">
    <subcellularLocation>
        <location evidence="1">Membrane</location>
    </subcellularLocation>
</comment>
<evidence type="ECO:0000313" key="12">
    <source>
        <dbReference type="Proteomes" id="UP001359559"/>
    </source>
</evidence>
<keyword evidence="3 9" id="KW-0349">Heme</keyword>
<dbReference type="PRINTS" id="PR00463">
    <property type="entry name" value="EP450I"/>
</dbReference>
<dbReference type="InterPro" id="IPR050651">
    <property type="entry name" value="Plant_Cytochrome_P450_Monoox"/>
</dbReference>
<dbReference type="InterPro" id="IPR001128">
    <property type="entry name" value="Cyt_P450"/>
</dbReference>
<dbReference type="InterPro" id="IPR036396">
    <property type="entry name" value="Cyt_P450_sf"/>
</dbReference>
<keyword evidence="5 10" id="KW-0560">Oxidoreductase</keyword>
<evidence type="ECO:0008006" key="13">
    <source>
        <dbReference type="Google" id="ProtNLM"/>
    </source>
</evidence>
<keyword evidence="6 9" id="KW-0408">Iron</keyword>
<evidence type="ECO:0000256" key="3">
    <source>
        <dbReference type="ARBA" id="ARBA00022617"/>
    </source>
</evidence>
<dbReference type="GO" id="GO:0005506">
    <property type="term" value="F:iron ion binding"/>
    <property type="evidence" value="ECO:0007669"/>
    <property type="project" value="InterPro"/>
</dbReference>
<dbReference type="Proteomes" id="UP001359559">
    <property type="component" value="Unassembled WGS sequence"/>
</dbReference>
<dbReference type="FunFam" id="1.10.630.10:FF:000023">
    <property type="entry name" value="Cytochrome P450 family protein"/>
    <property type="match status" value="1"/>
</dbReference>
<dbReference type="CDD" id="cd20653">
    <property type="entry name" value="CYP81"/>
    <property type="match status" value="1"/>
</dbReference>
<dbReference type="InterPro" id="IPR002401">
    <property type="entry name" value="Cyt_P450_E_grp-I"/>
</dbReference>
<evidence type="ECO:0000256" key="7">
    <source>
        <dbReference type="ARBA" id="ARBA00023033"/>
    </source>
</evidence>
<feature type="binding site" description="axial binding residue" evidence="9">
    <location>
        <position position="433"/>
    </location>
    <ligand>
        <name>heme</name>
        <dbReference type="ChEBI" id="CHEBI:30413"/>
    </ligand>
    <ligandPart>
        <name>Fe</name>
        <dbReference type="ChEBI" id="CHEBI:18248"/>
    </ligandPart>
</feature>
<dbReference type="PROSITE" id="PS00086">
    <property type="entry name" value="CYTOCHROME_P450"/>
    <property type="match status" value="1"/>
</dbReference>
<evidence type="ECO:0000256" key="9">
    <source>
        <dbReference type="PIRSR" id="PIRSR602401-1"/>
    </source>
</evidence>
<keyword evidence="8" id="KW-0472">Membrane</keyword>